<keyword evidence="6 10" id="KW-0032">Aminotransferase</keyword>
<evidence type="ECO:0000256" key="1">
    <source>
        <dbReference type="ARBA" id="ARBA00001031"/>
    </source>
</evidence>
<organism evidence="13">
    <name type="scientific">uncultured Fidelibacterota bacterium HF0500_01L02</name>
    <dbReference type="NCBI Taxonomy" id="710790"/>
    <lineage>
        <taxon>Bacteria</taxon>
        <taxon>Pseudomonadati</taxon>
        <taxon>Fidelibacterota</taxon>
        <taxon>environmental samples</taxon>
    </lineage>
</organism>
<evidence type="ECO:0000256" key="6">
    <source>
        <dbReference type="ARBA" id="ARBA00022576"/>
    </source>
</evidence>
<dbReference type="AlphaFoldDB" id="E0XY04"/>
<dbReference type="GO" id="GO:0006047">
    <property type="term" value="P:UDP-N-acetylglucosamine metabolic process"/>
    <property type="evidence" value="ECO:0007669"/>
    <property type="project" value="TreeGrafter"/>
</dbReference>
<evidence type="ECO:0000256" key="8">
    <source>
        <dbReference type="ARBA" id="ARBA00022737"/>
    </source>
</evidence>
<accession>E0XY04</accession>
<comment type="subunit">
    <text evidence="10">Homodimer.</text>
</comment>
<dbReference type="GO" id="GO:0097367">
    <property type="term" value="F:carbohydrate derivative binding"/>
    <property type="evidence" value="ECO:0007669"/>
    <property type="project" value="InterPro"/>
</dbReference>
<dbReference type="PROSITE" id="PS51464">
    <property type="entry name" value="SIS"/>
    <property type="match status" value="2"/>
</dbReference>
<dbReference type="EC" id="2.6.1.16" evidence="3 10"/>
<name>E0XY04_9BACT</name>
<dbReference type="PANTHER" id="PTHR10937:SF0">
    <property type="entry name" value="GLUTAMINE--FRUCTOSE-6-PHOSPHATE TRANSAMINASE (ISOMERIZING)"/>
    <property type="match status" value="1"/>
</dbReference>
<proteinExistence type="inferred from homology"/>
<evidence type="ECO:0000256" key="10">
    <source>
        <dbReference type="HAMAP-Rule" id="MF_00164"/>
    </source>
</evidence>
<evidence type="ECO:0000256" key="2">
    <source>
        <dbReference type="ARBA" id="ARBA00004496"/>
    </source>
</evidence>
<dbReference type="InterPro" id="IPR001347">
    <property type="entry name" value="SIS_dom"/>
</dbReference>
<protein>
    <recommendedName>
        <fullName evidence="4 10">Glutamine--fructose-6-phosphate aminotransferase [isomerizing]</fullName>
        <ecNumber evidence="3 10">2.6.1.16</ecNumber>
    </recommendedName>
    <alternativeName>
        <fullName evidence="10">D-fructose-6-phosphate amidotransferase</fullName>
    </alternativeName>
    <alternativeName>
        <fullName evidence="10">GFAT</fullName>
    </alternativeName>
    <alternativeName>
        <fullName evidence="10">Glucosamine-6-phosphate synthase</fullName>
    </alternativeName>
    <alternativeName>
        <fullName evidence="10">Hexosephosphate aminotransferase</fullName>
    </alternativeName>
    <alternativeName>
        <fullName evidence="10">L-glutamine--D-fructose-6-phosphate amidotransferase</fullName>
    </alternativeName>
</protein>
<dbReference type="InterPro" id="IPR017932">
    <property type="entry name" value="GATase_2_dom"/>
</dbReference>
<evidence type="ECO:0000256" key="5">
    <source>
        <dbReference type="ARBA" id="ARBA00022490"/>
    </source>
</evidence>
<dbReference type="EMBL" id="GU474916">
    <property type="protein sequence ID" value="ADI19295.1"/>
    <property type="molecule type" value="Genomic_DNA"/>
</dbReference>
<dbReference type="GO" id="GO:0004360">
    <property type="term" value="F:glutamine-fructose-6-phosphate transaminase (isomerizing) activity"/>
    <property type="evidence" value="ECO:0007669"/>
    <property type="project" value="UniProtKB-UniRule"/>
</dbReference>
<dbReference type="Pfam" id="PF13522">
    <property type="entry name" value="GATase_6"/>
    <property type="match status" value="1"/>
</dbReference>
<dbReference type="PANTHER" id="PTHR10937">
    <property type="entry name" value="GLUCOSAMINE--FRUCTOSE-6-PHOSPHATE AMINOTRANSFERASE, ISOMERIZING"/>
    <property type="match status" value="1"/>
</dbReference>
<dbReference type="InterPro" id="IPR029055">
    <property type="entry name" value="Ntn_hydrolases_N"/>
</dbReference>
<dbReference type="NCBIfam" id="NF001484">
    <property type="entry name" value="PRK00331.1"/>
    <property type="match status" value="1"/>
</dbReference>
<evidence type="ECO:0000256" key="3">
    <source>
        <dbReference type="ARBA" id="ARBA00012916"/>
    </source>
</evidence>
<evidence type="ECO:0000313" key="13">
    <source>
        <dbReference type="EMBL" id="ADI19295.1"/>
    </source>
</evidence>
<dbReference type="CDD" id="cd05009">
    <property type="entry name" value="SIS_GlmS_GlmD_2"/>
    <property type="match status" value="1"/>
</dbReference>
<evidence type="ECO:0000259" key="12">
    <source>
        <dbReference type="PROSITE" id="PS51464"/>
    </source>
</evidence>
<feature type="active site" description="Nucleophile; for GATase activity" evidence="10">
    <location>
        <position position="2"/>
    </location>
</feature>
<feature type="domain" description="Glutamine amidotransferase type-2" evidence="11">
    <location>
        <begin position="2"/>
        <end position="220"/>
    </location>
</feature>
<dbReference type="PROSITE" id="PS51278">
    <property type="entry name" value="GATASE_TYPE_2"/>
    <property type="match status" value="1"/>
</dbReference>
<dbReference type="GO" id="GO:0016853">
    <property type="term" value="F:isomerase activity"/>
    <property type="evidence" value="ECO:0007669"/>
    <property type="project" value="UniProtKB-KW"/>
</dbReference>
<gene>
    <name evidence="10" type="primary">glmS</name>
</gene>
<dbReference type="GO" id="GO:0006002">
    <property type="term" value="P:fructose 6-phosphate metabolic process"/>
    <property type="evidence" value="ECO:0007669"/>
    <property type="project" value="TreeGrafter"/>
</dbReference>
<keyword evidence="13" id="KW-0413">Isomerase</keyword>
<evidence type="ECO:0000259" key="11">
    <source>
        <dbReference type="PROSITE" id="PS51278"/>
    </source>
</evidence>
<dbReference type="InterPro" id="IPR035466">
    <property type="entry name" value="GlmS/AgaS_SIS"/>
</dbReference>
<dbReference type="CDD" id="cd05008">
    <property type="entry name" value="SIS_GlmS_GlmD_1"/>
    <property type="match status" value="1"/>
</dbReference>
<dbReference type="InterPro" id="IPR035490">
    <property type="entry name" value="GlmS/FrlB_SIS"/>
</dbReference>
<dbReference type="InterPro" id="IPR046348">
    <property type="entry name" value="SIS_dom_sf"/>
</dbReference>
<dbReference type="Pfam" id="PF01380">
    <property type="entry name" value="SIS"/>
    <property type="match status" value="2"/>
</dbReference>
<dbReference type="Gene3D" id="3.60.20.10">
    <property type="entry name" value="Glutamine Phosphoribosylpyrophosphate, subunit 1, domain 1"/>
    <property type="match status" value="1"/>
</dbReference>
<feature type="domain" description="SIS" evidence="12">
    <location>
        <begin position="290"/>
        <end position="429"/>
    </location>
</feature>
<dbReference type="Gene3D" id="3.40.50.10490">
    <property type="entry name" value="Glucose-6-phosphate isomerase like protein, domain 1"/>
    <property type="match status" value="2"/>
</dbReference>
<keyword evidence="8" id="KW-0677">Repeat</keyword>
<reference evidence="13" key="1">
    <citation type="journal article" date="2011" name="Environ. Microbiol.">
        <title>Time-series analyses of Monterey Bay coastal microbial picoplankton using a 'genome proxy' microarray.</title>
        <authorList>
            <person name="Rich V.I."/>
            <person name="Pham V.D."/>
            <person name="Eppley J."/>
            <person name="Shi Y."/>
            <person name="DeLong E.F."/>
        </authorList>
    </citation>
    <scope>NUCLEOTIDE SEQUENCE</scope>
</reference>
<dbReference type="GO" id="GO:0005829">
    <property type="term" value="C:cytosol"/>
    <property type="evidence" value="ECO:0007669"/>
    <property type="project" value="TreeGrafter"/>
</dbReference>
<dbReference type="FunFam" id="3.60.20.10:FF:000006">
    <property type="entry name" value="Glutamine--fructose-6-phosphate aminotransferase [isomerizing]"/>
    <property type="match status" value="1"/>
</dbReference>
<evidence type="ECO:0000256" key="4">
    <source>
        <dbReference type="ARBA" id="ARBA00016090"/>
    </source>
</evidence>
<keyword evidence="7 10" id="KW-0808">Transferase</keyword>
<dbReference type="GO" id="GO:0005975">
    <property type="term" value="P:carbohydrate metabolic process"/>
    <property type="evidence" value="ECO:0007669"/>
    <property type="project" value="UniProtKB-UniRule"/>
</dbReference>
<comment type="subcellular location">
    <subcellularLocation>
        <location evidence="2 10">Cytoplasm</location>
    </subcellularLocation>
</comment>
<comment type="catalytic activity">
    <reaction evidence="1 10">
        <text>D-fructose 6-phosphate + L-glutamine = D-glucosamine 6-phosphate + L-glutamate</text>
        <dbReference type="Rhea" id="RHEA:13237"/>
        <dbReference type="ChEBI" id="CHEBI:29985"/>
        <dbReference type="ChEBI" id="CHEBI:58359"/>
        <dbReference type="ChEBI" id="CHEBI:58725"/>
        <dbReference type="ChEBI" id="CHEBI:61527"/>
        <dbReference type="EC" id="2.6.1.16"/>
    </reaction>
</comment>
<keyword evidence="9" id="KW-0315">Glutamine amidotransferase</keyword>
<dbReference type="GO" id="GO:0006487">
    <property type="term" value="P:protein N-linked glycosylation"/>
    <property type="evidence" value="ECO:0007669"/>
    <property type="project" value="TreeGrafter"/>
</dbReference>
<dbReference type="InterPro" id="IPR005855">
    <property type="entry name" value="GFAT"/>
</dbReference>
<keyword evidence="5 10" id="KW-0963">Cytoplasm</keyword>
<feature type="active site" description="For Fru-6P isomerization activity" evidence="10">
    <location>
        <position position="607"/>
    </location>
</feature>
<dbReference type="HAMAP" id="MF_00164">
    <property type="entry name" value="GlmS"/>
    <property type="match status" value="1"/>
</dbReference>
<feature type="domain" description="SIS" evidence="12">
    <location>
        <begin position="461"/>
        <end position="602"/>
    </location>
</feature>
<dbReference type="NCBIfam" id="TIGR01135">
    <property type="entry name" value="glmS"/>
    <property type="match status" value="1"/>
</dbReference>
<dbReference type="FunFam" id="3.40.50.10490:FF:000001">
    <property type="entry name" value="Glutamine--fructose-6-phosphate aminotransferase [isomerizing]"/>
    <property type="match status" value="1"/>
</dbReference>
<dbReference type="SUPFAM" id="SSF56235">
    <property type="entry name" value="N-terminal nucleophile aminohydrolases (Ntn hydrolases)"/>
    <property type="match status" value="1"/>
</dbReference>
<dbReference type="CDD" id="cd00714">
    <property type="entry name" value="GFAT"/>
    <property type="match status" value="1"/>
</dbReference>
<sequence>MCGIIGYYGKKDSVPILLNGLKRLEYRGYDSAGIAVMGNDGIQILKKAGKVSELDKIVDDSLLKGTIGMGHTRWATHGEPNDTNAHPHLDQTGKISVIHNGIIENYSVIKEALINKGYKFKSETDTEIIPQLISNIYFSDGLSFEQAVQVALTQVVGTFGLVAFCSDEPDKLVAARHGSPLVLGIGKDDYFIASDASPIVDYTRNVVYLDEGEILTIDNGAHEIRTIAEDKVVQKISTEIDFTIDQIEKGDFPHYMLKEIHEQVNTITDTMRGRLNIKDGTAHLGGISDHIDRIQSARRFYITACGTSWHAGLIGKYLIEEYAGIPVHVEYASEFRYSSPIVDSRTVVIAISQSGETADTLAAIRKAKESGALTLGICNVVGSSISRETDCGIYTHAGPEIGVASTKAFTAQVTVLFLLSLCFGRKNGVSSAIGQKFAKALLSIGKKVQMILDESDKILEVAKSTMEVDNYLYLGRGMNYPVALEGALKLKEISYIHAEGYPAAEMKHGPIALIDDKMPVIFLAPHDNTYEKILSNIQEVKSRKGVIITVTDKRTKDLEKISDYIIEVPSTHPKIFPLLASIPLQLLAYHLAVLRGSDVDQPRNLAKSVTVE</sequence>
<evidence type="ECO:0000256" key="9">
    <source>
        <dbReference type="ARBA" id="ARBA00022962"/>
    </source>
</evidence>
<dbReference type="SUPFAM" id="SSF53697">
    <property type="entry name" value="SIS domain"/>
    <property type="match status" value="1"/>
</dbReference>
<evidence type="ECO:0000256" key="7">
    <source>
        <dbReference type="ARBA" id="ARBA00022679"/>
    </source>
</evidence>
<feature type="initiator methionine" description="Removed" evidence="10">
    <location>
        <position position="1"/>
    </location>
</feature>
<comment type="function">
    <text evidence="10">Catalyzes the first step in hexosamine metabolism, converting fructose-6P into glucosamine-6P using glutamine as a nitrogen source.</text>
</comment>
<dbReference type="InterPro" id="IPR047084">
    <property type="entry name" value="GFAT_N"/>
</dbReference>